<evidence type="ECO:0000313" key="3">
    <source>
        <dbReference type="Proteomes" id="UP000286287"/>
    </source>
</evidence>
<feature type="transmembrane region" description="Helical" evidence="1">
    <location>
        <begin position="332"/>
        <end position="354"/>
    </location>
</feature>
<sequence length="526" mass="55645">MLVAGLALLLGWAEVYGTWKALNFLGQFGDIGTNVFARVLEIGLITLSSGVTFSATTTAIQTLYLSDDLNFLLTQPLATRRVFGLKVFETFLNTALVPTFLMIPLLFTVGVFFHAPLWAYAAMLLAALLTFAAPVGLGALLAVGLMRVAPVGRVREVSTALGVLFSAGLVYAIRALRPEVIVQKMQDPSRFEELLRNFASPSSPLLPPSWASQGIWQAAHGQLSGSLLPLTALTGALLVAATLLATRAYQEGWARALDSSQPKLDPSPRRASRLENTFARLGAGGSLAFKDLRVTLRDPTQWSQLLVVVALAGVYLVSVKAVPIPMAQFRGILGYVQLAFQGFIIAGVAVRLAFPAVSTEARAYWLLRTAPISPRQIVTSKFWGVLPTTALLGLVMGIASAHAMNLGATLMLLSVLVSLSNALVITALGVGLGAAAPKFDADNPAEIGVSPGGLAFMGLSLAYSVLCLLLLAKPAAASVLRPNLYPAYSALATPEGLAGLVGLLVATVLGTWLSLKTGWERLDRLE</sequence>
<evidence type="ECO:0000313" key="2">
    <source>
        <dbReference type="EMBL" id="RJF73851.1"/>
    </source>
</evidence>
<reference evidence="2 3" key="1">
    <citation type="submission" date="2018-09" db="EMBL/GenBank/DDBJ databases">
        <authorList>
            <person name="Zhu H."/>
        </authorList>
    </citation>
    <scope>NUCLEOTIDE SEQUENCE [LARGE SCALE GENOMIC DNA]</scope>
    <source>
        <strain evidence="2 3">K2S05-167</strain>
    </source>
</reference>
<dbReference type="InterPro" id="IPR031599">
    <property type="entry name" value="ABC_tran_2"/>
</dbReference>
<feature type="transmembrane region" description="Helical" evidence="1">
    <location>
        <begin position="382"/>
        <end position="404"/>
    </location>
</feature>
<gene>
    <name evidence="2" type="ORF">D3875_17605</name>
</gene>
<organism evidence="2 3">
    <name type="scientific">Deinococcus cavernae</name>
    <dbReference type="NCBI Taxonomy" id="2320857"/>
    <lineage>
        <taxon>Bacteria</taxon>
        <taxon>Thermotogati</taxon>
        <taxon>Deinococcota</taxon>
        <taxon>Deinococci</taxon>
        <taxon>Deinococcales</taxon>
        <taxon>Deinococcaceae</taxon>
        <taxon>Deinococcus</taxon>
    </lineage>
</organism>
<feature type="transmembrane region" description="Helical" evidence="1">
    <location>
        <begin position="454"/>
        <end position="476"/>
    </location>
</feature>
<feature type="transmembrane region" description="Helical" evidence="1">
    <location>
        <begin position="41"/>
        <end position="66"/>
    </location>
</feature>
<feature type="transmembrane region" description="Helical" evidence="1">
    <location>
        <begin position="305"/>
        <end position="326"/>
    </location>
</feature>
<accession>A0A418VCG4</accession>
<dbReference type="Proteomes" id="UP000286287">
    <property type="component" value="Unassembled WGS sequence"/>
</dbReference>
<dbReference type="EMBL" id="QYUJ01000014">
    <property type="protein sequence ID" value="RJF73851.1"/>
    <property type="molecule type" value="Genomic_DNA"/>
</dbReference>
<dbReference type="AlphaFoldDB" id="A0A418VCG4"/>
<keyword evidence="1" id="KW-0472">Membrane</keyword>
<protein>
    <submittedName>
        <fullName evidence="2">Uncharacterized protein</fullName>
    </submittedName>
</protein>
<evidence type="ECO:0000256" key="1">
    <source>
        <dbReference type="SAM" id="Phobius"/>
    </source>
</evidence>
<feature type="transmembrane region" description="Helical" evidence="1">
    <location>
        <begin position="87"/>
        <end position="113"/>
    </location>
</feature>
<proteinExistence type="predicted"/>
<feature type="transmembrane region" description="Helical" evidence="1">
    <location>
        <begin position="226"/>
        <end position="245"/>
    </location>
</feature>
<dbReference type="Pfam" id="PF16949">
    <property type="entry name" value="ABC_tran_2"/>
    <property type="match status" value="1"/>
</dbReference>
<keyword evidence="3" id="KW-1185">Reference proteome</keyword>
<feature type="transmembrane region" description="Helical" evidence="1">
    <location>
        <begin position="496"/>
        <end position="515"/>
    </location>
</feature>
<comment type="caution">
    <text evidence="2">The sequence shown here is derived from an EMBL/GenBank/DDBJ whole genome shotgun (WGS) entry which is preliminary data.</text>
</comment>
<feature type="transmembrane region" description="Helical" evidence="1">
    <location>
        <begin position="157"/>
        <end position="176"/>
    </location>
</feature>
<feature type="transmembrane region" description="Helical" evidence="1">
    <location>
        <begin position="119"/>
        <end position="145"/>
    </location>
</feature>
<dbReference type="OrthoDB" id="56319at2"/>
<keyword evidence="1" id="KW-0812">Transmembrane</keyword>
<keyword evidence="1" id="KW-1133">Transmembrane helix</keyword>
<name>A0A418VCG4_9DEIO</name>
<feature type="transmembrane region" description="Helical" evidence="1">
    <location>
        <begin position="410"/>
        <end position="433"/>
    </location>
</feature>